<accession>A0A4S8M439</accession>
<evidence type="ECO:0000313" key="2">
    <source>
        <dbReference type="EMBL" id="THU96770.1"/>
    </source>
</evidence>
<gene>
    <name evidence="2" type="ORF">K435DRAFT_86166</name>
</gene>
<feature type="domain" description="Non-haem dioxygenase N-terminal" evidence="1">
    <location>
        <begin position="15"/>
        <end position="84"/>
    </location>
</feature>
<dbReference type="EMBL" id="ML179169">
    <property type="protein sequence ID" value="THU96770.1"/>
    <property type="molecule type" value="Genomic_DNA"/>
</dbReference>
<organism evidence="2 3">
    <name type="scientific">Dendrothele bispora (strain CBS 962.96)</name>
    <dbReference type="NCBI Taxonomy" id="1314807"/>
    <lineage>
        <taxon>Eukaryota</taxon>
        <taxon>Fungi</taxon>
        <taxon>Dikarya</taxon>
        <taxon>Basidiomycota</taxon>
        <taxon>Agaricomycotina</taxon>
        <taxon>Agaricomycetes</taxon>
        <taxon>Agaricomycetidae</taxon>
        <taxon>Agaricales</taxon>
        <taxon>Agaricales incertae sedis</taxon>
        <taxon>Dendrothele</taxon>
    </lineage>
</organism>
<dbReference type="Proteomes" id="UP000297245">
    <property type="component" value="Unassembled WGS sequence"/>
</dbReference>
<name>A0A4S8M439_DENBC</name>
<evidence type="ECO:0000259" key="1">
    <source>
        <dbReference type="Pfam" id="PF14226"/>
    </source>
</evidence>
<protein>
    <recommendedName>
        <fullName evidence="1">Non-haem dioxygenase N-terminal domain-containing protein</fullName>
    </recommendedName>
</protein>
<dbReference type="InterPro" id="IPR027443">
    <property type="entry name" value="IPNS-like_sf"/>
</dbReference>
<dbReference type="InterPro" id="IPR026992">
    <property type="entry name" value="DIOX_N"/>
</dbReference>
<evidence type="ECO:0000313" key="3">
    <source>
        <dbReference type="Proteomes" id="UP000297245"/>
    </source>
</evidence>
<dbReference type="Pfam" id="PF14226">
    <property type="entry name" value="DIOX_N"/>
    <property type="match status" value="1"/>
</dbReference>
<proteinExistence type="predicted"/>
<dbReference type="SUPFAM" id="SSF51197">
    <property type="entry name" value="Clavaminate synthase-like"/>
    <property type="match status" value="1"/>
</dbReference>
<dbReference type="Gene3D" id="2.60.120.330">
    <property type="entry name" value="B-lactam Antibiotic, Isopenicillin N Synthase, Chain"/>
    <property type="match status" value="1"/>
</dbReference>
<reference evidence="2 3" key="1">
    <citation type="journal article" date="2019" name="Nat. Ecol. Evol.">
        <title>Megaphylogeny resolves global patterns of mushroom evolution.</title>
        <authorList>
            <person name="Varga T."/>
            <person name="Krizsan K."/>
            <person name="Foldi C."/>
            <person name="Dima B."/>
            <person name="Sanchez-Garcia M."/>
            <person name="Sanchez-Ramirez S."/>
            <person name="Szollosi G.J."/>
            <person name="Szarkandi J.G."/>
            <person name="Papp V."/>
            <person name="Albert L."/>
            <person name="Andreopoulos W."/>
            <person name="Angelini C."/>
            <person name="Antonin V."/>
            <person name="Barry K.W."/>
            <person name="Bougher N.L."/>
            <person name="Buchanan P."/>
            <person name="Buyck B."/>
            <person name="Bense V."/>
            <person name="Catcheside P."/>
            <person name="Chovatia M."/>
            <person name="Cooper J."/>
            <person name="Damon W."/>
            <person name="Desjardin D."/>
            <person name="Finy P."/>
            <person name="Geml J."/>
            <person name="Haridas S."/>
            <person name="Hughes K."/>
            <person name="Justo A."/>
            <person name="Karasinski D."/>
            <person name="Kautmanova I."/>
            <person name="Kiss B."/>
            <person name="Kocsube S."/>
            <person name="Kotiranta H."/>
            <person name="LaButti K.M."/>
            <person name="Lechner B.E."/>
            <person name="Liimatainen K."/>
            <person name="Lipzen A."/>
            <person name="Lukacs Z."/>
            <person name="Mihaltcheva S."/>
            <person name="Morgado L.N."/>
            <person name="Niskanen T."/>
            <person name="Noordeloos M.E."/>
            <person name="Ohm R.A."/>
            <person name="Ortiz-Santana B."/>
            <person name="Ovrebo C."/>
            <person name="Racz N."/>
            <person name="Riley R."/>
            <person name="Savchenko A."/>
            <person name="Shiryaev A."/>
            <person name="Soop K."/>
            <person name="Spirin V."/>
            <person name="Szebenyi C."/>
            <person name="Tomsovsky M."/>
            <person name="Tulloss R.E."/>
            <person name="Uehling J."/>
            <person name="Grigoriev I.V."/>
            <person name="Vagvolgyi C."/>
            <person name="Papp T."/>
            <person name="Martin F.M."/>
            <person name="Miettinen O."/>
            <person name="Hibbett D.S."/>
            <person name="Nagy L.G."/>
        </authorList>
    </citation>
    <scope>NUCLEOTIDE SEQUENCE [LARGE SCALE GENOMIC DNA]</scope>
    <source>
        <strain evidence="2 3">CBS 962.96</strain>
    </source>
</reference>
<sequence>MFNYVDDDEPSQNDSTAQNDQIVTRVFNALRTTGFFAVKGHGLSTSDIYRQFTLGRLLNEDVSEDEKRQLHAQIAEEGSWAGYKVCV</sequence>
<keyword evidence="3" id="KW-1185">Reference proteome</keyword>
<dbReference type="AlphaFoldDB" id="A0A4S8M439"/>
<dbReference type="OrthoDB" id="406156at2759"/>